<evidence type="ECO:0000313" key="2">
    <source>
        <dbReference type="Proteomes" id="UP000050164"/>
    </source>
</evidence>
<dbReference type="AlphaFoldDB" id="A0A654ZWB9"/>
<name>A0A654ZWB9_MYCTX</name>
<reference evidence="1 2" key="1">
    <citation type="submission" date="2015-03" db="EMBL/GenBank/DDBJ databases">
        <authorList>
            <consortium name="Pathogen Informatics"/>
        </authorList>
    </citation>
    <scope>NUCLEOTIDE SEQUENCE [LARGE SCALE GENOMIC DNA]</scope>
    <source>
        <strain evidence="1 2">Bir 185</strain>
    </source>
</reference>
<dbReference type="Proteomes" id="UP000050164">
    <property type="component" value="Unassembled WGS sequence"/>
</dbReference>
<organism evidence="1 2">
    <name type="scientific">Mycobacterium tuberculosis</name>
    <dbReference type="NCBI Taxonomy" id="1773"/>
    <lineage>
        <taxon>Bacteria</taxon>
        <taxon>Bacillati</taxon>
        <taxon>Actinomycetota</taxon>
        <taxon>Actinomycetes</taxon>
        <taxon>Mycobacteriales</taxon>
        <taxon>Mycobacteriaceae</taxon>
        <taxon>Mycobacterium</taxon>
        <taxon>Mycobacterium tuberculosis complex</taxon>
    </lineage>
</organism>
<accession>A0A654ZWB9</accession>
<protein>
    <submittedName>
        <fullName evidence="1">Uncharacterized protein</fullName>
    </submittedName>
</protein>
<sequence>MHVYTPDQHLPAPPLGAFDQLRVPRRVGELLGRPPREGVGTRAEQLHPAVAHDLTGGAQGIAQILHCLGGTFADTADNLYGVAQQFLVDPRVFADFGDNRGGFIAQIAGLRVNERELPLHTEGGPR</sequence>
<evidence type="ECO:0000313" key="1">
    <source>
        <dbReference type="EMBL" id="CKR35111.1"/>
    </source>
</evidence>
<proteinExistence type="predicted"/>
<gene>
    <name evidence="1" type="ORF">ERS027659_01202</name>
</gene>
<dbReference type="EMBL" id="CNFT01000207">
    <property type="protein sequence ID" value="CKR35111.1"/>
    <property type="molecule type" value="Genomic_DNA"/>
</dbReference>